<evidence type="ECO:0000256" key="1">
    <source>
        <dbReference type="ARBA" id="ARBA00009477"/>
    </source>
</evidence>
<dbReference type="NCBIfam" id="TIGR01730">
    <property type="entry name" value="RND_mfp"/>
    <property type="match status" value="1"/>
</dbReference>
<dbReference type="InterPro" id="IPR058647">
    <property type="entry name" value="BSH_CzcB-like"/>
</dbReference>
<organism evidence="6 7">
    <name type="scientific">Candidatus Accumulibacter meliphilus</name>
    <dbReference type="NCBI Taxonomy" id="2211374"/>
    <lineage>
        <taxon>Bacteria</taxon>
        <taxon>Pseudomonadati</taxon>
        <taxon>Pseudomonadota</taxon>
        <taxon>Betaproteobacteria</taxon>
        <taxon>Candidatus Accumulibacter</taxon>
    </lineage>
</organism>
<keyword evidence="4" id="KW-1133">Transmembrane helix</keyword>
<dbReference type="GO" id="GO:0015562">
    <property type="term" value="F:efflux transmembrane transporter activity"/>
    <property type="evidence" value="ECO:0007669"/>
    <property type="project" value="TreeGrafter"/>
</dbReference>
<dbReference type="AlphaFoldDB" id="A0A369XL25"/>
<evidence type="ECO:0000256" key="3">
    <source>
        <dbReference type="SAM" id="MobiDB-lite"/>
    </source>
</evidence>
<evidence type="ECO:0000313" key="6">
    <source>
        <dbReference type="EMBL" id="RDE50040.1"/>
    </source>
</evidence>
<dbReference type="SUPFAM" id="SSF111369">
    <property type="entry name" value="HlyD-like secretion proteins"/>
    <property type="match status" value="1"/>
</dbReference>
<dbReference type="EMBL" id="QPGA01000027">
    <property type="protein sequence ID" value="RDE50040.1"/>
    <property type="molecule type" value="Genomic_DNA"/>
</dbReference>
<accession>A0A369XL25</accession>
<dbReference type="Gene3D" id="2.40.30.170">
    <property type="match status" value="1"/>
</dbReference>
<gene>
    <name evidence="6" type="ORF">DVS81_13365</name>
</gene>
<comment type="similarity">
    <text evidence="1">Belongs to the membrane fusion protein (MFP) (TC 8.A.1) family.</text>
</comment>
<dbReference type="Gene3D" id="1.10.287.470">
    <property type="entry name" value="Helix hairpin bin"/>
    <property type="match status" value="1"/>
</dbReference>
<evidence type="ECO:0000256" key="4">
    <source>
        <dbReference type="SAM" id="Phobius"/>
    </source>
</evidence>
<protein>
    <submittedName>
        <fullName evidence="6">Efflux RND transporter periplasmic adaptor subunit</fullName>
    </submittedName>
</protein>
<dbReference type="Gene3D" id="2.40.50.100">
    <property type="match status" value="1"/>
</dbReference>
<keyword evidence="4" id="KW-0812">Transmembrane</keyword>
<dbReference type="PANTHER" id="PTHR30469">
    <property type="entry name" value="MULTIDRUG RESISTANCE PROTEIN MDTA"/>
    <property type="match status" value="1"/>
</dbReference>
<feature type="transmembrane region" description="Helical" evidence="4">
    <location>
        <begin position="82"/>
        <end position="100"/>
    </location>
</feature>
<sequence>MLHERRRYQAVSGGRSGSPARGSAEGYAPVRGQLATGKRSLRWRSCRHSLKPIWRQHMRLIDVQRQTTWLVRRGRPPGASRSPAMLIAALVVVLLLPLTVTPRANAQSMPATTKAAAVIIETAALSEVVIHPQRELAASVMARNESKLSAEVSGVVLRWTAEAGSTVKKGEVLVVIDPVDFRLAVAQAQAALDASLARLRQAEQQLKRSQALVAQGYFSQEALIQRETEVALMRSERASQQAQLAVAQRQLAKATLRAPFAGSVMERLAQTGEAVVPGTVLYVIAETGAAEVSANIAPADVAGLRRASDPVFATRGQSYPLRLLRVGGTVSAPARTQEVRLGFAAGAAAKPPVPVGSDGRLLWSDPQPYLPAPLLVRRGDAIGVFVEQDKVARFVALPGAQEGRATAVALPAQTRVVVRGQATLQDGTAIK</sequence>
<dbReference type="PANTHER" id="PTHR30469:SF15">
    <property type="entry name" value="HLYD FAMILY OF SECRETION PROTEINS"/>
    <property type="match status" value="1"/>
</dbReference>
<evidence type="ECO:0000313" key="7">
    <source>
        <dbReference type="Proteomes" id="UP000253831"/>
    </source>
</evidence>
<feature type="domain" description="CzcB-like barrel-sandwich hybrid" evidence="5">
    <location>
        <begin position="147"/>
        <end position="285"/>
    </location>
</feature>
<dbReference type="Proteomes" id="UP000253831">
    <property type="component" value="Unassembled WGS sequence"/>
</dbReference>
<reference evidence="6 7" key="1">
    <citation type="submission" date="2018-05" db="EMBL/GenBank/DDBJ databases">
        <title>Integrated omic analyses show evidence that a Ca. Accumulibacter phosphatis strain performs denitrification under micro-aerobic conditions.</title>
        <authorList>
            <person name="Camejo P.Y."/>
            <person name="Katherine M.D."/>
            <person name="Daniel N.R."/>
        </authorList>
    </citation>
    <scope>NUCLEOTIDE SEQUENCE [LARGE SCALE GENOMIC DNA]</scope>
    <source>
        <strain evidence="6">UW-LDO-IC</strain>
    </source>
</reference>
<proteinExistence type="inferred from homology"/>
<keyword evidence="2" id="KW-0175">Coiled coil</keyword>
<keyword evidence="4" id="KW-0472">Membrane</keyword>
<evidence type="ECO:0000256" key="2">
    <source>
        <dbReference type="SAM" id="Coils"/>
    </source>
</evidence>
<dbReference type="InterPro" id="IPR006143">
    <property type="entry name" value="RND_pump_MFP"/>
</dbReference>
<comment type="caution">
    <text evidence="6">The sequence shown here is derived from an EMBL/GenBank/DDBJ whole genome shotgun (WGS) entry which is preliminary data.</text>
</comment>
<name>A0A369XL25_9PROT</name>
<dbReference type="GO" id="GO:1990281">
    <property type="term" value="C:efflux pump complex"/>
    <property type="evidence" value="ECO:0007669"/>
    <property type="project" value="TreeGrafter"/>
</dbReference>
<feature type="region of interest" description="Disordered" evidence="3">
    <location>
        <begin position="1"/>
        <end position="27"/>
    </location>
</feature>
<feature type="coiled-coil region" evidence="2">
    <location>
        <begin position="185"/>
        <end position="212"/>
    </location>
</feature>
<evidence type="ECO:0000259" key="5">
    <source>
        <dbReference type="Pfam" id="PF25973"/>
    </source>
</evidence>
<dbReference type="Pfam" id="PF25973">
    <property type="entry name" value="BSH_CzcB"/>
    <property type="match status" value="1"/>
</dbReference>